<comment type="catalytic activity">
    <reaction evidence="5 7">
        <text>O-phospho-L-tyrosyl-[protein] + H2O = L-tyrosyl-[protein] + phosphate</text>
        <dbReference type="Rhea" id="RHEA:10684"/>
        <dbReference type="Rhea" id="RHEA-COMP:10136"/>
        <dbReference type="Rhea" id="RHEA-COMP:20101"/>
        <dbReference type="ChEBI" id="CHEBI:15377"/>
        <dbReference type="ChEBI" id="CHEBI:43474"/>
        <dbReference type="ChEBI" id="CHEBI:46858"/>
        <dbReference type="ChEBI" id="CHEBI:61978"/>
        <dbReference type="EC" id="3.1.3.48"/>
    </reaction>
</comment>
<keyword evidence="4 7" id="KW-0904">Protein phosphatase</keyword>
<evidence type="ECO:0000256" key="3">
    <source>
        <dbReference type="ARBA" id="ARBA00022842"/>
    </source>
</evidence>
<evidence type="ECO:0000313" key="10">
    <source>
        <dbReference type="EMBL" id="CAF4344361.1"/>
    </source>
</evidence>
<sequence length="83" mass="9559">LNQFSNLSSISPSSSSKTDTSTRCKESYFEQINTRFGRKATYVVIGDGRDKELAAKQLSWPFWRINQHQHLTALHNVLDLQFL</sequence>
<dbReference type="GO" id="GO:0030154">
    <property type="term" value="P:cell differentiation"/>
    <property type="evidence" value="ECO:0007669"/>
    <property type="project" value="TreeGrafter"/>
</dbReference>
<dbReference type="EMBL" id="CAJNOQ010020989">
    <property type="protein sequence ID" value="CAF1478904.1"/>
    <property type="molecule type" value="Genomic_DNA"/>
</dbReference>
<evidence type="ECO:0000313" key="11">
    <source>
        <dbReference type="Proteomes" id="UP000663829"/>
    </source>
</evidence>
<dbReference type="Gene3D" id="3.40.50.12350">
    <property type="match status" value="1"/>
</dbReference>
<name>A0A815RQH2_9BILA</name>
<comment type="caution">
    <text evidence="9">The sequence shown here is derived from an EMBL/GenBank/DDBJ whole genome shotgun (WGS) entry which is preliminary data.</text>
</comment>
<feature type="non-terminal residue" evidence="9">
    <location>
        <position position="1"/>
    </location>
</feature>
<protein>
    <recommendedName>
        <fullName evidence="7">Eyes absent homolog</fullName>
        <ecNumber evidence="7">3.1.3.48</ecNumber>
    </recommendedName>
</protein>
<organism evidence="9 11">
    <name type="scientific">Didymodactylos carnosus</name>
    <dbReference type="NCBI Taxonomy" id="1234261"/>
    <lineage>
        <taxon>Eukaryota</taxon>
        <taxon>Metazoa</taxon>
        <taxon>Spiralia</taxon>
        <taxon>Gnathifera</taxon>
        <taxon>Rotifera</taxon>
        <taxon>Eurotatoria</taxon>
        <taxon>Bdelloidea</taxon>
        <taxon>Philodinida</taxon>
        <taxon>Philodinidae</taxon>
        <taxon>Didymodactylos</taxon>
    </lineage>
</organism>
<evidence type="ECO:0000256" key="4">
    <source>
        <dbReference type="ARBA" id="ARBA00022912"/>
    </source>
</evidence>
<dbReference type="PANTHER" id="PTHR10190">
    <property type="entry name" value="EYES ABSENT"/>
    <property type="match status" value="1"/>
</dbReference>
<dbReference type="OrthoDB" id="167668at2759"/>
<keyword evidence="7" id="KW-0805">Transcription regulation</keyword>
<feature type="compositionally biased region" description="Low complexity" evidence="8">
    <location>
        <begin position="1"/>
        <end position="19"/>
    </location>
</feature>
<dbReference type="GO" id="GO:0004725">
    <property type="term" value="F:protein tyrosine phosphatase activity"/>
    <property type="evidence" value="ECO:0007669"/>
    <property type="project" value="UniProtKB-EC"/>
</dbReference>
<evidence type="ECO:0000256" key="7">
    <source>
        <dbReference type="RuleBase" id="RU362036"/>
    </source>
</evidence>
<comment type="similarity">
    <text evidence="1 7">Belongs to the HAD-like hydrolase superfamily. EYA family.</text>
</comment>
<gene>
    <name evidence="9" type="ORF">GPM918_LOCUS35751</name>
    <name evidence="10" type="ORF">SRO942_LOCUS36475</name>
</gene>
<dbReference type="PANTHER" id="PTHR10190:SF16">
    <property type="entry name" value="DEVELOPMENTAL PROTEIN EYES ABSENT"/>
    <property type="match status" value="1"/>
</dbReference>
<comment type="cofactor">
    <cofactor evidence="6 7">
        <name>Mg(2+)</name>
        <dbReference type="ChEBI" id="CHEBI:18420"/>
    </cofactor>
    <text evidence="6 7">Binds 1 Mg(2+) ion per subunit.</text>
</comment>
<dbReference type="EC" id="3.1.3.48" evidence="7"/>
<dbReference type="GO" id="GO:0045739">
    <property type="term" value="P:positive regulation of DNA repair"/>
    <property type="evidence" value="ECO:0007669"/>
    <property type="project" value="TreeGrafter"/>
</dbReference>
<feature type="region of interest" description="Disordered" evidence="8">
    <location>
        <begin position="1"/>
        <end position="22"/>
    </location>
</feature>
<feature type="binding site" evidence="6">
    <location>
        <position position="47"/>
    </location>
    <ligand>
        <name>Mg(2+)</name>
        <dbReference type="ChEBI" id="CHEBI:18420"/>
    </ligand>
</feature>
<evidence type="ECO:0000313" key="9">
    <source>
        <dbReference type="EMBL" id="CAF1478904.1"/>
    </source>
</evidence>
<dbReference type="AlphaFoldDB" id="A0A815RQH2"/>
<dbReference type="InterPro" id="IPR028472">
    <property type="entry name" value="EYA"/>
</dbReference>
<keyword evidence="3 6" id="KW-0460">Magnesium</keyword>
<dbReference type="GO" id="GO:0005634">
    <property type="term" value="C:nucleus"/>
    <property type="evidence" value="ECO:0007669"/>
    <property type="project" value="TreeGrafter"/>
</dbReference>
<evidence type="ECO:0000256" key="2">
    <source>
        <dbReference type="ARBA" id="ARBA00022801"/>
    </source>
</evidence>
<accession>A0A815RQH2</accession>
<keyword evidence="7" id="KW-0804">Transcription</keyword>
<keyword evidence="11" id="KW-1185">Reference proteome</keyword>
<evidence type="ECO:0000256" key="1">
    <source>
        <dbReference type="ARBA" id="ARBA00010501"/>
    </source>
</evidence>
<keyword evidence="2 7" id="KW-0378">Hydrolase</keyword>
<dbReference type="EMBL" id="CAJOBC010086466">
    <property type="protein sequence ID" value="CAF4344361.1"/>
    <property type="molecule type" value="Genomic_DNA"/>
</dbReference>
<dbReference type="Proteomes" id="UP000681722">
    <property type="component" value="Unassembled WGS sequence"/>
</dbReference>
<reference evidence="9" key="1">
    <citation type="submission" date="2021-02" db="EMBL/GenBank/DDBJ databases">
        <authorList>
            <person name="Nowell W R."/>
        </authorList>
    </citation>
    <scope>NUCLEOTIDE SEQUENCE</scope>
</reference>
<dbReference type="Proteomes" id="UP000663829">
    <property type="component" value="Unassembled WGS sequence"/>
</dbReference>
<dbReference type="GO" id="GO:2001240">
    <property type="term" value="P:negative regulation of extrinsic apoptotic signaling pathway in absence of ligand"/>
    <property type="evidence" value="ECO:0007669"/>
    <property type="project" value="TreeGrafter"/>
</dbReference>
<dbReference type="GO" id="GO:0046872">
    <property type="term" value="F:metal ion binding"/>
    <property type="evidence" value="ECO:0007669"/>
    <property type="project" value="UniProtKB-KW"/>
</dbReference>
<evidence type="ECO:0000256" key="8">
    <source>
        <dbReference type="SAM" id="MobiDB-lite"/>
    </source>
</evidence>
<dbReference type="InterPro" id="IPR038102">
    <property type="entry name" value="EYA_dom_sf"/>
</dbReference>
<proteinExistence type="inferred from homology"/>
<evidence type="ECO:0000256" key="6">
    <source>
        <dbReference type="PIRSR" id="PIRSR628472-2"/>
    </source>
</evidence>
<evidence type="ECO:0000256" key="5">
    <source>
        <dbReference type="ARBA" id="ARBA00051722"/>
    </source>
</evidence>
<keyword evidence="6 7" id="KW-0479">Metal-binding</keyword>